<dbReference type="PANTHER" id="PTHR35850:SF2">
    <property type="entry name" value="TYPE VI SECRETION SYSTEM CONTRACTILE SHEATH SMALL SUBUNIT"/>
    <property type="match status" value="1"/>
</dbReference>
<evidence type="ECO:0000313" key="1">
    <source>
        <dbReference type="EMBL" id="AHX36811.1"/>
    </source>
</evidence>
<name>A0A023PRF3_VIBCL</name>
<dbReference type="PIRSF" id="PIRSF028301">
    <property type="entry name" value="UCP028301"/>
    <property type="match status" value="1"/>
</dbReference>
<protein>
    <recommendedName>
        <fullName evidence="3">Type VI secretion system contractile sheath small subunit</fullName>
    </recommendedName>
</protein>
<sequence length="187" mass="20995">MISINCFIDNVWHRYWRRNMSKEGSVAPKERINIKYIPATGDAQAEVELPLKTLVVGDFKGHAEQTPLEERATVTVDKNNFEAVMRESELKITATVKNKLTDDENAELPVELNFKSLADFAPDAVASQVPELKKLIELREALVALKGPLGNIPAFRERLQSLLNSEESREKLLAELNLLSGQEEPQA</sequence>
<dbReference type="EMBL" id="KF228945">
    <property type="protein sequence ID" value="AHX36811.1"/>
    <property type="molecule type" value="Genomic_DNA"/>
</dbReference>
<accession>A0A023PRF3</accession>
<evidence type="ECO:0000313" key="2">
    <source>
        <dbReference type="EMBL" id="AHX36836.1"/>
    </source>
</evidence>
<organism evidence="1">
    <name type="scientific">Vibrio cholerae</name>
    <dbReference type="NCBI Taxonomy" id="666"/>
    <lineage>
        <taxon>Bacteria</taxon>
        <taxon>Pseudomonadati</taxon>
        <taxon>Pseudomonadota</taxon>
        <taxon>Gammaproteobacteria</taxon>
        <taxon>Vibrionales</taxon>
        <taxon>Vibrionaceae</taxon>
        <taxon>Vibrio</taxon>
    </lineage>
</organism>
<reference evidence="1" key="1">
    <citation type="journal article" date="2014" name="Nat. Commun.">
        <title>The Vibrio cholerae type VI secretion system employs diverse effector modules for intraspecific competition.</title>
        <authorList>
            <person name="Unterweger D."/>
            <person name="Miyata S.T."/>
            <person name="Bachmann V."/>
            <person name="Brooks T.M."/>
            <person name="Mullins T."/>
            <person name="Kostiuk B."/>
            <person name="Provenzano D."/>
            <person name="Pukatzki S."/>
        </authorList>
    </citation>
    <scope>NUCLEOTIDE SEQUENCE</scope>
    <source>
        <strain evidence="1">DL4211</strain>
        <strain evidence="2">DL4215</strain>
    </source>
</reference>
<dbReference type="InterPro" id="IPR008312">
    <property type="entry name" value="T6SS_TssB1"/>
</dbReference>
<dbReference type="Pfam" id="PF05591">
    <property type="entry name" value="T6SS_VipA"/>
    <property type="match status" value="1"/>
</dbReference>
<dbReference type="NCBIfam" id="TIGR03358">
    <property type="entry name" value="VI_chp_5"/>
    <property type="match status" value="1"/>
</dbReference>
<dbReference type="PANTHER" id="PTHR35850">
    <property type="entry name" value="CYTOPLASMIC PROTEIN-RELATED"/>
    <property type="match status" value="1"/>
</dbReference>
<evidence type="ECO:0008006" key="3">
    <source>
        <dbReference type="Google" id="ProtNLM"/>
    </source>
</evidence>
<dbReference type="AlphaFoldDB" id="A0A023PRF3"/>
<dbReference type="EMBL" id="KF228946">
    <property type="protein sequence ID" value="AHX36836.1"/>
    <property type="molecule type" value="Genomic_DNA"/>
</dbReference>
<proteinExistence type="predicted"/>